<keyword evidence="2" id="KW-1185">Reference proteome</keyword>
<sequence>MRCAEDLLSLGAAVANEGAGIDTSLELRRGPASTVTLATRHSICSAEDGKGPVWRFFPPYLHGHGYEMSGATGGPVPGHEVLAPAPADMVHPDSTDSYVTYLESDDSLQQDASSP</sequence>
<evidence type="ECO:0000313" key="2">
    <source>
        <dbReference type="Proteomes" id="UP001152798"/>
    </source>
</evidence>
<dbReference type="Proteomes" id="UP001152798">
    <property type="component" value="Chromosome 2"/>
</dbReference>
<name>A0A9P0E3H8_NEZVI</name>
<gene>
    <name evidence="1" type="ORF">NEZAVI_LOCUS3912</name>
</gene>
<evidence type="ECO:0000313" key="1">
    <source>
        <dbReference type="EMBL" id="CAH1393204.1"/>
    </source>
</evidence>
<reference evidence="1" key="1">
    <citation type="submission" date="2022-01" db="EMBL/GenBank/DDBJ databases">
        <authorList>
            <person name="King R."/>
        </authorList>
    </citation>
    <scope>NUCLEOTIDE SEQUENCE</scope>
</reference>
<dbReference type="EMBL" id="OV725078">
    <property type="protein sequence ID" value="CAH1393204.1"/>
    <property type="molecule type" value="Genomic_DNA"/>
</dbReference>
<proteinExistence type="predicted"/>
<protein>
    <submittedName>
        <fullName evidence="1">Uncharacterized protein</fullName>
    </submittedName>
</protein>
<organism evidence="1 2">
    <name type="scientific">Nezara viridula</name>
    <name type="common">Southern green stink bug</name>
    <name type="synonym">Cimex viridulus</name>
    <dbReference type="NCBI Taxonomy" id="85310"/>
    <lineage>
        <taxon>Eukaryota</taxon>
        <taxon>Metazoa</taxon>
        <taxon>Ecdysozoa</taxon>
        <taxon>Arthropoda</taxon>
        <taxon>Hexapoda</taxon>
        <taxon>Insecta</taxon>
        <taxon>Pterygota</taxon>
        <taxon>Neoptera</taxon>
        <taxon>Paraneoptera</taxon>
        <taxon>Hemiptera</taxon>
        <taxon>Heteroptera</taxon>
        <taxon>Panheteroptera</taxon>
        <taxon>Pentatomomorpha</taxon>
        <taxon>Pentatomoidea</taxon>
        <taxon>Pentatomidae</taxon>
        <taxon>Pentatominae</taxon>
        <taxon>Nezara</taxon>
    </lineage>
</organism>
<accession>A0A9P0E3H8</accession>
<dbReference type="AlphaFoldDB" id="A0A9P0E3H8"/>
<dbReference type="OrthoDB" id="125004at2759"/>